<feature type="compositionally biased region" description="Gly residues" evidence="2">
    <location>
        <begin position="438"/>
        <end position="452"/>
    </location>
</feature>
<dbReference type="Proteomes" id="UP000029481">
    <property type="component" value="Chromosome"/>
</dbReference>
<proteinExistence type="predicted"/>
<name>A0A089Q9R9_9ENTR</name>
<dbReference type="EMBL" id="CP009451">
    <property type="protein sequence ID" value="AIR07244.1"/>
    <property type="molecule type" value="Genomic_DNA"/>
</dbReference>
<sequence length="459" mass="51581">MEAYKLARTLAQNTATQRLLLSSVEASVAELRGQQLSLQQQIASLYQKMATLLLQESSSVDVDEQNIQPLLQQLNDEIALTRQQLVAEEQRFQQHQSALATLDEQIDQHEAERDAQLAADSQAEQARLDKENFSAELEKQTALHVELKAEVAEKTAVYGQQKLFSYLLNKGYATEQYRAWRLRRSLDGWIAGLCRFNDNVANYRMLFALQKASETKLQTLEQQAIARNDRFTAFVSRIERNIGLPDLYQRLEALEANLSVSQQKVSQLQLKMQEYASGEGENFQRIMRRLSEQMSRLPQQKLSELVTQTASPEDDIMLERIRTLIPQETSTGGRIAAAQTDLEAARNDLNRAESLESSFHQHGFNNADLEFKWGLLDSEDKQIKRYMHGEQSLGDIMNKISAASRKRPKPATTGGYSSSRRATSSTTWSSGSSSSRRSGGGFSSSSSTGGGSYRTTDSF</sequence>
<evidence type="ECO:0000313" key="3">
    <source>
        <dbReference type="EMBL" id="AIR07244.1"/>
    </source>
</evidence>
<keyword evidence="4" id="KW-1185">Reference proteome</keyword>
<dbReference type="KEGG" id="cnt:JT31_22300"/>
<dbReference type="OrthoDB" id="6636686at2"/>
<dbReference type="AlphaFoldDB" id="A0A089Q9R9"/>
<evidence type="ECO:0000256" key="1">
    <source>
        <dbReference type="SAM" id="Coils"/>
    </source>
</evidence>
<feature type="coiled-coil region" evidence="1">
    <location>
        <begin position="71"/>
        <end position="150"/>
    </location>
</feature>
<gene>
    <name evidence="3" type="ORF">JT31_22300</name>
</gene>
<dbReference type="RefSeq" id="WP_038482180.1">
    <property type="nucleotide sequence ID" value="NZ_CP009451.1"/>
</dbReference>
<evidence type="ECO:0000256" key="2">
    <source>
        <dbReference type="SAM" id="MobiDB-lite"/>
    </source>
</evidence>
<organism evidence="3 4">
    <name type="scientific">Cedecea neteri</name>
    <dbReference type="NCBI Taxonomy" id="158822"/>
    <lineage>
        <taxon>Bacteria</taxon>
        <taxon>Pseudomonadati</taxon>
        <taxon>Pseudomonadota</taxon>
        <taxon>Gammaproteobacteria</taxon>
        <taxon>Enterobacterales</taxon>
        <taxon>Enterobacteriaceae</taxon>
        <taxon>Cedecea</taxon>
    </lineage>
</organism>
<accession>A0A089Q9R9</accession>
<evidence type="ECO:0000313" key="4">
    <source>
        <dbReference type="Proteomes" id="UP000029481"/>
    </source>
</evidence>
<feature type="compositionally biased region" description="Low complexity" evidence="2">
    <location>
        <begin position="412"/>
        <end position="437"/>
    </location>
</feature>
<feature type="coiled-coil region" evidence="1">
    <location>
        <begin position="244"/>
        <end position="271"/>
    </location>
</feature>
<feature type="region of interest" description="Disordered" evidence="2">
    <location>
        <begin position="401"/>
        <end position="459"/>
    </location>
</feature>
<reference evidence="3 4" key="1">
    <citation type="submission" date="2014-09" db="EMBL/GenBank/DDBJ databases">
        <title>Cedecea neteri SSMD04 Genome Sequencing.</title>
        <authorList>
            <person name="Tan J.-Y."/>
        </authorList>
    </citation>
    <scope>NUCLEOTIDE SEQUENCE [LARGE SCALE GENOMIC DNA]</scope>
    <source>
        <strain evidence="3 4">SSMD04</strain>
    </source>
</reference>
<keyword evidence="1" id="KW-0175">Coiled coil</keyword>
<protein>
    <submittedName>
        <fullName evidence="3">Uncharacterized protein</fullName>
    </submittedName>
</protein>